<dbReference type="Gene3D" id="3.30.420.40">
    <property type="match status" value="2"/>
</dbReference>
<proteinExistence type="inferred from homology"/>
<protein>
    <recommendedName>
        <fullName evidence="12">Actin</fullName>
    </recommendedName>
</protein>
<dbReference type="GO" id="GO:0005856">
    <property type="term" value="C:cytoskeleton"/>
    <property type="evidence" value="ECO:0007669"/>
    <property type="project" value="UniProtKB-SubCell"/>
</dbReference>
<dbReference type="PROSITE" id="PS01132">
    <property type="entry name" value="ACTINS_ACT_LIKE"/>
    <property type="match status" value="1"/>
</dbReference>
<dbReference type="InterPro" id="IPR043129">
    <property type="entry name" value="ATPase_NBD"/>
</dbReference>
<dbReference type="Pfam" id="PF00022">
    <property type="entry name" value="Actin"/>
    <property type="match status" value="1"/>
</dbReference>
<accession>A0A813DV21</accession>
<dbReference type="SMART" id="SM00268">
    <property type="entry name" value="ACTIN"/>
    <property type="match status" value="1"/>
</dbReference>
<dbReference type="Gene3D" id="3.90.640.10">
    <property type="entry name" value="Actin, Chain A, domain 4"/>
    <property type="match status" value="1"/>
</dbReference>
<dbReference type="PRINTS" id="PR00190">
    <property type="entry name" value="ACTIN"/>
</dbReference>
<evidence type="ECO:0000256" key="4">
    <source>
        <dbReference type="ARBA" id="ARBA00022840"/>
    </source>
</evidence>
<dbReference type="OMA" id="GLPHCIN"/>
<evidence type="ECO:0000256" key="3">
    <source>
        <dbReference type="ARBA" id="ARBA00022741"/>
    </source>
</evidence>
<comment type="caution">
    <text evidence="9">The sequence shown here is derived from an EMBL/GenBank/DDBJ whole genome shotgun (WGS) entry which is preliminary data.</text>
</comment>
<organism evidence="9 11">
    <name type="scientific">Polarella glacialis</name>
    <name type="common">Dinoflagellate</name>
    <dbReference type="NCBI Taxonomy" id="89957"/>
    <lineage>
        <taxon>Eukaryota</taxon>
        <taxon>Sar</taxon>
        <taxon>Alveolata</taxon>
        <taxon>Dinophyceae</taxon>
        <taxon>Suessiales</taxon>
        <taxon>Suessiaceae</taxon>
        <taxon>Polarella</taxon>
    </lineage>
</organism>
<dbReference type="EMBL" id="CAJNNW010024695">
    <property type="protein sequence ID" value="CAE8673787.1"/>
    <property type="molecule type" value="Genomic_DNA"/>
</dbReference>
<reference evidence="9" key="1">
    <citation type="submission" date="2021-02" db="EMBL/GenBank/DDBJ databases">
        <authorList>
            <person name="Dougan E. K."/>
            <person name="Rhodes N."/>
            <person name="Thang M."/>
            <person name="Chan C."/>
        </authorList>
    </citation>
    <scope>NUCLEOTIDE SEQUENCE</scope>
</reference>
<dbReference type="InterPro" id="IPR020902">
    <property type="entry name" value="Actin/actin-like_CS"/>
</dbReference>
<comment type="catalytic activity">
    <reaction evidence="6">
        <text>ATP + H2O = ADP + phosphate + H(+)</text>
        <dbReference type="Rhea" id="RHEA:13065"/>
        <dbReference type="ChEBI" id="CHEBI:15377"/>
        <dbReference type="ChEBI" id="CHEBI:15378"/>
        <dbReference type="ChEBI" id="CHEBI:30616"/>
        <dbReference type="ChEBI" id="CHEBI:43474"/>
        <dbReference type="ChEBI" id="CHEBI:456216"/>
    </reaction>
</comment>
<evidence type="ECO:0000256" key="5">
    <source>
        <dbReference type="ARBA" id="ARBA00023212"/>
    </source>
</evidence>
<name>A0A813DV21_POLGL</name>
<keyword evidence="3" id="KW-0547">Nucleotide-binding</keyword>
<evidence type="ECO:0000313" key="10">
    <source>
        <dbReference type="EMBL" id="CAE8673787.1"/>
    </source>
</evidence>
<evidence type="ECO:0000313" key="11">
    <source>
        <dbReference type="Proteomes" id="UP000654075"/>
    </source>
</evidence>
<evidence type="ECO:0008006" key="12">
    <source>
        <dbReference type="Google" id="ProtNLM"/>
    </source>
</evidence>
<dbReference type="GO" id="GO:0005524">
    <property type="term" value="F:ATP binding"/>
    <property type="evidence" value="ECO:0007669"/>
    <property type="project" value="UniProtKB-KW"/>
</dbReference>
<keyword evidence="5" id="KW-0206">Cytoskeleton</keyword>
<evidence type="ECO:0000256" key="8">
    <source>
        <dbReference type="SAM" id="MobiDB-lite"/>
    </source>
</evidence>
<keyword evidence="4" id="KW-0067">ATP-binding</keyword>
<dbReference type="Proteomes" id="UP000654075">
    <property type="component" value="Unassembled WGS sequence"/>
</dbReference>
<evidence type="ECO:0000256" key="6">
    <source>
        <dbReference type="ARBA" id="ARBA00049360"/>
    </source>
</evidence>
<feature type="region of interest" description="Disordered" evidence="8">
    <location>
        <begin position="1"/>
        <end position="39"/>
    </location>
</feature>
<feature type="compositionally biased region" description="Acidic residues" evidence="8">
    <location>
        <begin position="17"/>
        <end position="39"/>
    </location>
</feature>
<dbReference type="InterPro" id="IPR004000">
    <property type="entry name" value="Actin"/>
</dbReference>
<dbReference type="AlphaFoldDB" id="A0A813DV21"/>
<comment type="similarity">
    <text evidence="7">Belongs to the actin family.</text>
</comment>
<comment type="subcellular location">
    <subcellularLocation>
        <location evidence="1">Cytoplasm</location>
        <location evidence="1">Cytoskeleton</location>
    </subcellularLocation>
</comment>
<dbReference type="SUPFAM" id="SSF53067">
    <property type="entry name" value="Actin-like ATPase domain"/>
    <property type="match status" value="2"/>
</dbReference>
<evidence type="ECO:0000313" key="9">
    <source>
        <dbReference type="EMBL" id="CAE8591775.1"/>
    </source>
</evidence>
<gene>
    <name evidence="9" type="ORF">PGLA1383_LOCUS10436</name>
    <name evidence="10" type="ORF">PGLA2088_LOCUS18678</name>
</gene>
<dbReference type="EMBL" id="CAJNNV010005207">
    <property type="protein sequence ID" value="CAE8591775.1"/>
    <property type="molecule type" value="Genomic_DNA"/>
</dbReference>
<sequence>MGSEWTEEGPNAGAAGEAEEWPSAEGGAEEGEEEGEDDGVDESIVVIIDNGSGVCKAGLSTDSAPSLVFPEIIGRPRGPWKAAGGMKDTYFGDEVNAVRGKVSIGCPLENGIVEDFQSMELLWEYTFAALGVEPSRHPVLLTEPPYNPKPNREQMVEIMFETFGVPSLNISIQGVLALLGQGRTTGLVLDSGEGVTHTIPIFDGFGLPHCINRLDLAGRELNTLLAKLLAQEGTCLTTTEEQHSVRQMKEQLCYVALDPTSEFAEAKDFRLPGNRGTVSLTNERWQCPEALFNPGLVGLESMGVAGLVWESISNCSIDTRRTLLSNVVLSGGSTMFPGFAERLAKELRGYAPAASQAGIRVLQSKDPKSAVWTGGQVFANLRSMQEDLWMSIEDYDEYGASLIHDKIAVKYS</sequence>
<dbReference type="OrthoDB" id="425472at2759"/>
<keyword evidence="2" id="KW-0963">Cytoplasm</keyword>
<dbReference type="Proteomes" id="UP000626109">
    <property type="component" value="Unassembled WGS sequence"/>
</dbReference>
<evidence type="ECO:0000256" key="7">
    <source>
        <dbReference type="RuleBase" id="RU000487"/>
    </source>
</evidence>
<keyword evidence="11" id="KW-1185">Reference proteome</keyword>
<dbReference type="PANTHER" id="PTHR11937">
    <property type="entry name" value="ACTIN"/>
    <property type="match status" value="1"/>
</dbReference>
<evidence type="ECO:0000256" key="2">
    <source>
        <dbReference type="ARBA" id="ARBA00022490"/>
    </source>
</evidence>
<dbReference type="FunFam" id="3.30.420.40:FF:000148">
    <property type="entry name" value="Actin, alpha skeletal muscle"/>
    <property type="match status" value="1"/>
</dbReference>
<evidence type="ECO:0000256" key="1">
    <source>
        <dbReference type="ARBA" id="ARBA00004245"/>
    </source>
</evidence>